<evidence type="ECO:0000256" key="4">
    <source>
        <dbReference type="PROSITE-ProRule" id="PRU00473"/>
    </source>
</evidence>
<evidence type="ECO:0000256" key="3">
    <source>
        <dbReference type="ARBA" id="ARBA00023237"/>
    </source>
</evidence>
<dbReference type="SUPFAM" id="SSF103088">
    <property type="entry name" value="OmpA-like"/>
    <property type="match status" value="1"/>
</dbReference>
<dbReference type="InterPro" id="IPR036737">
    <property type="entry name" value="OmpA-like_sf"/>
</dbReference>
<evidence type="ECO:0000256" key="1">
    <source>
        <dbReference type="ARBA" id="ARBA00004442"/>
    </source>
</evidence>
<dbReference type="PANTHER" id="PTHR30329:SF21">
    <property type="entry name" value="LIPOPROTEIN YIAD-RELATED"/>
    <property type="match status" value="1"/>
</dbReference>
<dbReference type="Gene3D" id="3.30.1330.60">
    <property type="entry name" value="OmpA-like domain"/>
    <property type="match status" value="1"/>
</dbReference>
<evidence type="ECO:0000259" key="6">
    <source>
        <dbReference type="PROSITE" id="PS51123"/>
    </source>
</evidence>
<evidence type="ECO:0000313" key="7">
    <source>
        <dbReference type="EMBL" id="SLN62803.1"/>
    </source>
</evidence>
<keyword evidence="2 4" id="KW-0472">Membrane</keyword>
<organism evidence="7 8">
    <name type="scientific">Pseudoruegeria aquimaris</name>
    <dbReference type="NCBI Taxonomy" id="393663"/>
    <lineage>
        <taxon>Bacteria</taxon>
        <taxon>Pseudomonadati</taxon>
        <taxon>Pseudomonadota</taxon>
        <taxon>Alphaproteobacteria</taxon>
        <taxon>Rhodobacterales</taxon>
        <taxon>Roseobacteraceae</taxon>
        <taxon>Pseudoruegeria</taxon>
    </lineage>
</organism>
<feature type="compositionally biased region" description="Low complexity" evidence="5">
    <location>
        <begin position="636"/>
        <end position="658"/>
    </location>
</feature>
<feature type="compositionally biased region" description="Acidic residues" evidence="5">
    <location>
        <begin position="682"/>
        <end position="693"/>
    </location>
</feature>
<evidence type="ECO:0000313" key="8">
    <source>
        <dbReference type="Proteomes" id="UP000193409"/>
    </source>
</evidence>
<sequence length="693" mass="72364">MRLKSALSAGAAFTLAGGLCIFAATLAVNVIEDRTELDVTRALALQGFDWVEVAVDGLIVNLTGTAPTEATRFRALSVVGSVVDHTRINNGLAVAEAAQIEAPTFTIEFLRNDDGITLVGLVPARAARTQILSAVSSAGGGAVVTDLLDSASYPVPRGWNPALQFALEALRLLPRSKISMTSERVIVTGITESAEEKARLEERLRTETPGGLDVTINLTAPRPVLTPFTLRFVVDEAGARFDSCSADSEATSARILAAAPGAANAECTIGLGMPSSTWADAAVTGIKAVQALGGGTLTFSDADVTFVAPKGTPQADFDRVMGELEADLPPVFSLHAELPEPEEDTATEGETAPPEFTATRSPEGLVQLRGKLASDLDREAVESFARAAFGASSVYAAARIQEEGLPSGWSLRVLAGLSAFEELNQGTLRIEEDRITISGISGNPDARANIARILTTRLDTSDKFSIDVTYEEKLDPVAALPTPEECVADLNAALEENKITFAPGSSDIEAGAISTIDKMAEILKACADVQMQLEIAGHTDSQGREEMNLNLSQSRADAVLNALMARRVLTSHITAKGYGESVPIADNGTEEGREANRRIEITLIQPDAPEEPEATALEQAEAEAGETAGAEEEAGAETGAEAGDDGAAAEGAGPDDTPSQPADGTTAEDQDASPDAPQEGADNGEEDASNEQN</sequence>
<evidence type="ECO:0000256" key="2">
    <source>
        <dbReference type="ARBA" id="ARBA00023136"/>
    </source>
</evidence>
<dbReference type="PANTHER" id="PTHR30329">
    <property type="entry name" value="STATOR ELEMENT OF FLAGELLAR MOTOR COMPLEX"/>
    <property type="match status" value="1"/>
</dbReference>
<keyword evidence="8" id="KW-1185">Reference proteome</keyword>
<dbReference type="PRINTS" id="PR01021">
    <property type="entry name" value="OMPADOMAIN"/>
</dbReference>
<evidence type="ECO:0000256" key="5">
    <source>
        <dbReference type="SAM" id="MobiDB-lite"/>
    </source>
</evidence>
<dbReference type="PROSITE" id="PS51123">
    <property type="entry name" value="OMPA_2"/>
    <property type="match status" value="1"/>
</dbReference>
<dbReference type="GO" id="GO:0009279">
    <property type="term" value="C:cell outer membrane"/>
    <property type="evidence" value="ECO:0007669"/>
    <property type="project" value="UniProtKB-SubCell"/>
</dbReference>
<protein>
    <submittedName>
        <fullName evidence="7">Peptidoglycan-binding protein ArfA</fullName>
    </submittedName>
</protein>
<feature type="compositionally biased region" description="Acidic residues" evidence="5">
    <location>
        <begin position="620"/>
        <end position="635"/>
    </location>
</feature>
<keyword evidence="3" id="KW-0998">Cell outer membrane</keyword>
<proteinExistence type="predicted"/>
<dbReference type="OrthoDB" id="5525824at2"/>
<dbReference type="AlphaFoldDB" id="A0A1Y5TFD6"/>
<dbReference type="RefSeq" id="WP_085869799.1">
    <property type="nucleotide sequence ID" value="NZ_FWFQ01000033.1"/>
</dbReference>
<accession>A0A1Y5TFD6</accession>
<gene>
    <name evidence="7" type="primary">arfA</name>
    <name evidence="7" type="ORF">PSA7680_03308</name>
</gene>
<reference evidence="7 8" key="1">
    <citation type="submission" date="2017-03" db="EMBL/GenBank/DDBJ databases">
        <authorList>
            <person name="Afonso C.L."/>
            <person name="Miller P.J."/>
            <person name="Scott M.A."/>
            <person name="Spackman E."/>
            <person name="Goraichik I."/>
            <person name="Dimitrov K.M."/>
            <person name="Suarez D.L."/>
            <person name="Swayne D.E."/>
        </authorList>
    </citation>
    <scope>NUCLEOTIDE SEQUENCE [LARGE SCALE GENOMIC DNA]</scope>
    <source>
        <strain evidence="7 8">CECT 7680</strain>
    </source>
</reference>
<dbReference type="InterPro" id="IPR006664">
    <property type="entry name" value="OMP_bac"/>
</dbReference>
<feature type="region of interest" description="Disordered" evidence="5">
    <location>
        <begin position="604"/>
        <end position="693"/>
    </location>
</feature>
<dbReference type="CDD" id="cd07185">
    <property type="entry name" value="OmpA_C-like"/>
    <property type="match status" value="1"/>
</dbReference>
<dbReference type="Pfam" id="PF00691">
    <property type="entry name" value="OmpA"/>
    <property type="match status" value="1"/>
</dbReference>
<dbReference type="EMBL" id="FWFQ01000033">
    <property type="protein sequence ID" value="SLN62803.1"/>
    <property type="molecule type" value="Genomic_DNA"/>
</dbReference>
<dbReference type="Proteomes" id="UP000193409">
    <property type="component" value="Unassembled WGS sequence"/>
</dbReference>
<dbReference type="InterPro" id="IPR006665">
    <property type="entry name" value="OmpA-like"/>
</dbReference>
<comment type="subcellular location">
    <subcellularLocation>
        <location evidence="1">Cell outer membrane</location>
    </subcellularLocation>
</comment>
<feature type="domain" description="OmpA-like" evidence="6">
    <location>
        <begin position="488"/>
        <end position="607"/>
    </location>
</feature>
<dbReference type="Gene3D" id="3.40.1520.20">
    <property type="match status" value="2"/>
</dbReference>
<dbReference type="InterPro" id="IPR050330">
    <property type="entry name" value="Bact_OuterMem_StrucFunc"/>
</dbReference>
<name>A0A1Y5TFD6_9RHOB</name>